<evidence type="ECO:0000256" key="1">
    <source>
        <dbReference type="SAM" id="MobiDB-lite"/>
    </source>
</evidence>
<feature type="region of interest" description="Disordered" evidence="1">
    <location>
        <begin position="1"/>
        <end position="43"/>
    </location>
</feature>
<proteinExistence type="predicted"/>
<accession>A0A917QX41</accession>
<comment type="caution">
    <text evidence="2">The sequence shown here is derived from an EMBL/GenBank/DDBJ whole genome shotgun (WGS) entry which is preliminary data.</text>
</comment>
<dbReference type="Proteomes" id="UP000645217">
    <property type="component" value="Unassembled WGS sequence"/>
</dbReference>
<name>A0A917QX41_9ACTN</name>
<reference evidence="2" key="1">
    <citation type="journal article" date="2014" name="Int. J. Syst. Evol. Microbiol.">
        <title>Complete genome sequence of Corynebacterium casei LMG S-19264T (=DSM 44701T), isolated from a smear-ripened cheese.</title>
        <authorList>
            <consortium name="US DOE Joint Genome Institute (JGI-PGF)"/>
            <person name="Walter F."/>
            <person name="Albersmeier A."/>
            <person name="Kalinowski J."/>
            <person name="Ruckert C."/>
        </authorList>
    </citation>
    <scope>NUCLEOTIDE SEQUENCE</scope>
    <source>
        <strain evidence="2">JCM 13064</strain>
    </source>
</reference>
<keyword evidence="3" id="KW-1185">Reference proteome</keyword>
<dbReference type="EMBL" id="BMNT01000006">
    <property type="protein sequence ID" value="GGK73123.1"/>
    <property type="molecule type" value="Genomic_DNA"/>
</dbReference>
<organism evidence="2 3">
    <name type="scientific">Sphaerisporangium melleum</name>
    <dbReference type="NCBI Taxonomy" id="321316"/>
    <lineage>
        <taxon>Bacteria</taxon>
        <taxon>Bacillati</taxon>
        <taxon>Actinomycetota</taxon>
        <taxon>Actinomycetes</taxon>
        <taxon>Streptosporangiales</taxon>
        <taxon>Streptosporangiaceae</taxon>
        <taxon>Sphaerisporangium</taxon>
    </lineage>
</organism>
<feature type="region of interest" description="Disordered" evidence="1">
    <location>
        <begin position="58"/>
        <end position="101"/>
    </location>
</feature>
<dbReference type="AlphaFoldDB" id="A0A917QX41"/>
<feature type="compositionally biased region" description="Basic residues" evidence="1">
    <location>
        <begin position="83"/>
        <end position="101"/>
    </location>
</feature>
<sequence length="101" mass="10948">MAAKGNLGQKAPVSGQYRPQGGGPEVTVPKGHRLPPTPKPGKPWVCVDAEPPTAINAEATTANVHRVSRRTVAPDSPSSVPPTRRRRKARSGRGERRTRRW</sequence>
<reference evidence="2" key="2">
    <citation type="submission" date="2020-09" db="EMBL/GenBank/DDBJ databases">
        <authorList>
            <person name="Sun Q."/>
            <person name="Ohkuma M."/>
        </authorList>
    </citation>
    <scope>NUCLEOTIDE SEQUENCE</scope>
    <source>
        <strain evidence="2">JCM 13064</strain>
    </source>
</reference>
<evidence type="ECO:0000313" key="3">
    <source>
        <dbReference type="Proteomes" id="UP000645217"/>
    </source>
</evidence>
<gene>
    <name evidence="2" type="ORF">GCM10007964_14960</name>
</gene>
<evidence type="ECO:0000313" key="2">
    <source>
        <dbReference type="EMBL" id="GGK73123.1"/>
    </source>
</evidence>
<protein>
    <submittedName>
        <fullName evidence="2">Uncharacterized protein</fullName>
    </submittedName>
</protein>